<dbReference type="Gene3D" id="3.20.20.70">
    <property type="entry name" value="Aldolase class I"/>
    <property type="match status" value="1"/>
</dbReference>
<name>X1ID81_9ZZZZ</name>
<dbReference type="AlphaFoldDB" id="X1ID81"/>
<dbReference type="InterPro" id="IPR023885">
    <property type="entry name" value="4Fe4S-binding_SPASM_dom"/>
</dbReference>
<comment type="caution">
    <text evidence="2">The sequence shown here is derived from an EMBL/GenBank/DDBJ whole genome shotgun (WGS) entry which is preliminary data.</text>
</comment>
<protein>
    <recommendedName>
        <fullName evidence="1">4Fe4S-binding SPASM domain-containing protein</fullName>
    </recommendedName>
</protein>
<dbReference type="CDD" id="cd21109">
    <property type="entry name" value="SPASM"/>
    <property type="match status" value="1"/>
</dbReference>
<proteinExistence type="predicted"/>
<gene>
    <name evidence="2" type="ORF">S03H2_48389</name>
</gene>
<dbReference type="InterPro" id="IPR058240">
    <property type="entry name" value="rSAM_sf"/>
</dbReference>
<dbReference type="Pfam" id="PF13186">
    <property type="entry name" value="SPASM"/>
    <property type="match status" value="1"/>
</dbReference>
<dbReference type="EMBL" id="BARU01030505">
    <property type="protein sequence ID" value="GAH64059.1"/>
    <property type="molecule type" value="Genomic_DNA"/>
</dbReference>
<evidence type="ECO:0000259" key="1">
    <source>
        <dbReference type="Pfam" id="PF13186"/>
    </source>
</evidence>
<accession>X1ID81</accession>
<sequence>ETIRQKNVFLKNFKNLPLNKLISRIPHNWGGLFKINGPINNRKKENKKVIPCTFPWYSLTIFYDGRVFLCPQDFEGKICLGDLYKNSVNEIFNGKIIKSMRETFKAGVIENKIPCRDCDRIGRKTFMKIPREYLGFFLRDHLRS</sequence>
<organism evidence="2">
    <name type="scientific">marine sediment metagenome</name>
    <dbReference type="NCBI Taxonomy" id="412755"/>
    <lineage>
        <taxon>unclassified sequences</taxon>
        <taxon>metagenomes</taxon>
        <taxon>ecological metagenomes</taxon>
    </lineage>
</organism>
<feature type="non-terminal residue" evidence="2">
    <location>
        <position position="1"/>
    </location>
</feature>
<evidence type="ECO:0000313" key="2">
    <source>
        <dbReference type="EMBL" id="GAH64059.1"/>
    </source>
</evidence>
<dbReference type="InterPro" id="IPR013785">
    <property type="entry name" value="Aldolase_TIM"/>
</dbReference>
<dbReference type="SUPFAM" id="SSF102114">
    <property type="entry name" value="Radical SAM enzymes"/>
    <property type="match status" value="1"/>
</dbReference>
<feature type="domain" description="4Fe4S-binding SPASM" evidence="1">
    <location>
        <begin position="52"/>
        <end position="119"/>
    </location>
</feature>
<reference evidence="2" key="1">
    <citation type="journal article" date="2014" name="Front. Microbiol.">
        <title>High frequency of phylogenetically diverse reductive dehalogenase-homologous genes in deep subseafloor sedimentary metagenomes.</title>
        <authorList>
            <person name="Kawai M."/>
            <person name="Futagami T."/>
            <person name="Toyoda A."/>
            <person name="Takaki Y."/>
            <person name="Nishi S."/>
            <person name="Hori S."/>
            <person name="Arai W."/>
            <person name="Tsubouchi T."/>
            <person name="Morono Y."/>
            <person name="Uchiyama I."/>
            <person name="Ito T."/>
            <person name="Fujiyama A."/>
            <person name="Inagaki F."/>
            <person name="Takami H."/>
        </authorList>
    </citation>
    <scope>NUCLEOTIDE SEQUENCE</scope>
    <source>
        <strain evidence="2">Expedition CK06-06</strain>
    </source>
</reference>